<dbReference type="EMBL" id="JACIFZ010000009">
    <property type="protein sequence ID" value="MBB4224952.1"/>
    <property type="molecule type" value="Genomic_DNA"/>
</dbReference>
<accession>A0A840FW06</accession>
<evidence type="ECO:0000256" key="1">
    <source>
        <dbReference type="ARBA" id="ARBA00007613"/>
    </source>
</evidence>
<name>A0A840FW06_9BURK</name>
<proteinExistence type="inferred from homology"/>
<comment type="caution">
    <text evidence="2">The sequence shown here is derived from an EMBL/GenBank/DDBJ whole genome shotgun (WGS) entry which is preliminary data.</text>
</comment>
<gene>
    <name evidence="2" type="ORF">GGD71_005761</name>
</gene>
<comment type="similarity">
    <text evidence="1">Belongs to the outer membrane factor (OMF) (TC 1.B.17) family.</text>
</comment>
<reference evidence="2 3" key="1">
    <citation type="submission" date="2020-08" db="EMBL/GenBank/DDBJ databases">
        <title>Genomic Encyclopedia of Type Strains, Phase IV (KMG-V): Genome sequencing to study the core and pangenomes of soil and plant-associated prokaryotes.</title>
        <authorList>
            <person name="Whitman W."/>
        </authorList>
    </citation>
    <scope>NUCLEOTIDE SEQUENCE [LARGE SCALE GENOMIC DNA]</scope>
    <source>
        <strain evidence="2 3">34/80</strain>
    </source>
</reference>
<dbReference type="PROSITE" id="PS51257">
    <property type="entry name" value="PROKAR_LIPOPROTEIN"/>
    <property type="match status" value="1"/>
</dbReference>
<dbReference type="Gene3D" id="1.20.1600.10">
    <property type="entry name" value="Outer membrane efflux proteins (OEP)"/>
    <property type="match status" value="1"/>
</dbReference>
<dbReference type="Proteomes" id="UP000524450">
    <property type="component" value="Unassembled WGS sequence"/>
</dbReference>
<protein>
    <submittedName>
        <fullName evidence="2">Outer membrane protein TolC</fullName>
    </submittedName>
</protein>
<dbReference type="InterPro" id="IPR003423">
    <property type="entry name" value="OMP_efflux"/>
</dbReference>
<dbReference type="GO" id="GO:0015562">
    <property type="term" value="F:efflux transmembrane transporter activity"/>
    <property type="evidence" value="ECO:0007669"/>
    <property type="project" value="InterPro"/>
</dbReference>
<evidence type="ECO:0000313" key="3">
    <source>
        <dbReference type="Proteomes" id="UP000524450"/>
    </source>
</evidence>
<dbReference type="Pfam" id="PF02321">
    <property type="entry name" value="OEP"/>
    <property type="match status" value="1"/>
</dbReference>
<dbReference type="Gene3D" id="2.20.200.10">
    <property type="entry name" value="Outer membrane efflux proteins (OEP)"/>
    <property type="match status" value="1"/>
</dbReference>
<dbReference type="AlphaFoldDB" id="A0A840FW06"/>
<dbReference type="SUPFAM" id="SSF56954">
    <property type="entry name" value="Outer membrane efflux proteins (OEP)"/>
    <property type="match status" value="1"/>
</dbReference>
<dbReference type="PANTHER" id="PTHR30203">
    <property type="entry name" value="OUTER MEMBRANE CATION EFFLUX PROTEIN"/>
    <property type="match status" value="1"/>
</dbReference>
<dbReference type="RefSeq" id="WP_184641801.1">
    <property type="nucleotide sequence ID" value="NZ_JACIFZ010000009.1"/>
</dbReference>
<sequence length="163" mass="17470">MNLPRTRWLLPIASTFALIGCALQSHPTVMAAGHERAALWDEIGVARAERLPRLDLAALLGTQWLHPGGGATLVLRVWSGAPSLAATLFDGRRGAAGVAAAQARYQHAVAVLESSVRTAAQDVENALTDRVSATDRLTDAGLQPRARVRSHEARPLFHPPEYS</sequence>
<evidence type="ECO:0000313" key="2">
    <source>
        <dbReference type="EMBL" id="MBB4224952.1"/>
    </source>
</evidence>
<dbReference type="InterPro" id="IPR010131">
    <property type="entry name" value="MdtP/NodT-like"/>
</dbReference>
<organism evidence="2 3">
    <name type="scientific">Variovorax guangxiensis</name>
    <dbReference type="NCBI Taxonomy" id="1775474"/>
    <lineage>
        <taxon>Bacteria</taxon>
        <taxon>Pseudomonadati</taxon>
        <taxon>Pseudomonadota</taxon>
        <taxon>Betaproteobacteria</taxon>
        <taxon>Burkholderiales</taxon>
        <taxon>Comamonadaceae</taxon>
        <taxon>Variovorax</taxon>
    </lineage>
</organism>